<gene>
    <name evidence="1" type="ORF">EAX62_00760</name>
</gene>
<sequence length="357" mass="39262">MHDLWFETSHDVGITSTSMAVALSTLCGRAFDKVHFNFPVSQGVITPITQLTQAEVSATPTQSSDPSGARRGNLLSFSGGFDSLAARALMPSDTKLVSMDFGGRFSRERDFFDRFDTLRVSSNLLSSPLRRNSWSFMGIGAILASDFHHCEYHTFGGILEAGVDNMRVKPAAAAAGTFPPFRAAGYTNAPYVLGLTEVGTLIVLLQTNPELVAPSLSSLASPGEEKLYRKAVLTRLVADTLNITVDFDDIAPPAEPHFRFGQNFALDLLSLYVVSRRGDVAGLRLVSDMPPSVTEAAKGLDMAFMERANPTLYEHFPQPLLGGLYRRLGECGIRWYTERDWTSFRTVRELLAPYHRI</sequence>
<protein>
    <submittedName>
        <fullName evidence="1">Uncharacterized protein</fullName>
    </submittedName>
</protein>
<dbReference type="Proteomes" id="UP000275256">
    <property type="component" value="Unassembled WGS sequence"/>
</dbReference>
<reference evidence="1 2" key="1">
    <citation type="submission" date="2018-10" db="EMBL/GenBank/DDBJ databases">
        <title>Tessaracoccus antarcticuss sp. nov., isolated from sediment.</title>
        <authorList>
            <person name="Zhou L.Y."/>
            <person name="Du Z.J."/>
        </authorList>
    </citation>
    <scope>NUCLEOTIDE SEQUENCE [LARGE SCALE GENOMIC DNA]</scope>
    <source>
        <strain evidence="1 2">JDX10</strain>
    </source>
</reference>
<evidence type="ECO:0000313" key="1">
    <source>
        <dbReference type="EMBL" id="RMB61237.1"/>
    </source>
</evidence>
<comment type="caution">
    <text evidence="1">The sequence shown here is derived from an EMBL/GenBank/DDBJ whole genome shotgun (WGS) entry which is preliminary data.</text>
</comment>
<evidence type="ECO:0000313" key="2">
    <source>
        <dbReference type="Proteomes" id="UP000275256"/>
    </source>
</evidence>
<dbReference type="RefSeq" id="WP_121899783.1">
    <property type="nucleotide sequence ID" value="NZ_REFW01000001.1"/>
</dbReference>
<organism evidence="1 2">
    <name type="scientific">Tessaracoccus antarcticus</name>
    <dbReference type="NCBI Taxonomy" id="2479848"/>
    <lineage>
        <taxon>Bacteria</taxon>
        <taxon>Bacillati</taxon>
        <taxon>Actinomycetota</taxon>
        <taxon>Actinomycetes</taxon>
        <taxon>Propionibacteriales</taxon>
        <taxon>Propionibacteriaceae</taxon>
        <taxon>Tessaracoccus</taxon>
    </lineage>
</organism>
<accession>A0A3M0GAC4</accession>
<dbReference type="OrthoDB" id="2403548at2"/>
<name>A0A3M0GAC4_9ACTN</name>
<proteinExistence type="predicted"/>
<keyword evidence="2" id="KW-1185">Reference proteome</keyword>
<dbReference type="EMBL" id="REFW01000001">
    <property type="protein sequence ID" value="RMB61237.1"/>
    <property type="molecule type" value="Genomic_DNA"/>
</dbReference>
<dbReference type="AlphaFoldDB" id="A0A3M0GAC4"/>